<dbReference type="Gene3D" id="1.10.40.50">
    <property type="entry name" value="Probable gtpase engc, domain 3"/>
    <property type="match status" value="1"/>
</dbReference>
<dbReference type="InterPro" id="IPR004881">
    <property type="entry name" value="Ribosome_biogen_GTPase_RsgA"/>
</dbReference>
<dbReference type="Gene3D" id="3.40.50.300">
    <property type="entry name" value="P-loop containing nucleotide triphosphate hydrolases"/>
    <property type="match status" value="1"/>
</dbReference>
<keyword evidence="5 10" id="KW-0547">Nucleotide-binding</keyword>
<gene>
    <name evidence="10 13" type="primary">rsgA</name>
    <name evidence="13" type="ORF">F9B74_04040</name>
</gene>
<dbReference type="InterPro" id="IPR012340">
    <property type="entry name" value="NA-bd_OB-fold"/>
</dbReference>
<dbReference type="GO" id="GO:0005525">
    <property type="term" value="F:GTP binding"/>
    <property type="evidence" value="ECO:0007669"/>
    <property type="project" value="UniProtKB-UniRule"/>
</dbReference>
<evidence type="ECO:0000256" key="1">
    <source>
        <dbReference type="ARBA" id="ARBA00022490"/>
    </source>
</evidence>
<dbReference type="PANTHER" id="PTHR32120:SF11">
    <property type="entry name" value="SMALL RIBOSOMAL SUBUNIT BIOGENESIS GTPASE RSGA 1, MITOCHONDRIAL-RELATED"/>
    <property type="match status" value="1"/>
</dbReference>
<feature type="binding site" evidence="10">
    <location>
        <position position="257"/>
    </location>
    <ligand>
        <name>Zn(2+)</name>
        <dbReference type="ChEBI" id="CHEBI:29105"/>
    </ligand>
</feature>
<evidence type="ECO:0000256" key="2">
    <source>
        <dbReference type="ARBA" id="ARBA00022517"/>
    </source>
</evidence>
<evidence type="ECO:0000256" key="5">
    <source>
        <dbReference type="ARBA" id="ARBA00022741"/>
    </source>
</evidence>
<evidence type="ECO:0000313" key="13">
    <source>
        <dbReference type="EMBL" id="NEN75497.1"/>
    </source>
</evidence>
<evidence type="ECO:0000259" key="11">
    <source>
        <dbReference type="PROSITE" id="PS50936"/>
    </source>
</evidence>
<feature type="binding site" evidence="10">
    <location>
        <begin position="114"/>
        <end position="117"/>
    </location>
    <ligand>
        <name>GTP</name>
        <dbReference type="ChEBI" id="CHEBI:37565"/>
    </ligand>
</feature>
<dbReference type="GO" id="GO:0003924">
    <property type="term" value="F:GTPase activity"/>
    <property type="evidence" value="ECO:0007669"/>
    <property type="project" value="UniProtKB-UniRule"/>
</dbReference>
<dbReference type="EC" id="3.6.1.-" evidence="10"/>
<keyword evidence="4 10" id="KW-0699">rRNA-binding</keyword>
<evidence type="ECO:0000256" key="9">
    <source>
        <dbReference type="ARBA" id="ARBA00023134"/>
    </source>
</evidence>
<dbReference type="PROSITE" id="PS51721">
    <property type="entry name" value="G_CP"/>
    <property type="match status" value="1"/>
</dbReference>
<comment type="subcellular location">
    <subcellularLocation>
        <location evidence="10">Cytoplasm</location>
    </subcellularLocation>
</comment>
<feature type="binding site" evidence="10">
    <location>
        <begin position="167"/>
        <end position="175"/>
    </location>
    <ligand>
        <name>GTP</name>
        <dbReference type="ChEBI" id="CHEBI:37565"/>
    </ligand>
</feature>
<dbReference type="SUPFAM" id="SSF52540">
    <property type="entry name" value="P-loop containing nucleoside triphosphate hydrolases"/>
    <property type="match status" value="1"/>
</dbReference>
<comment type="caution">
    <text evidence="13">The sequence shown here is derived from an EMBL/GenBank/DDBJ whole genome shotgun (WGS) entry which is preliminary data.</text>
</comment>
<keyword evidence="9 10" id="KW-0342">GTP-binding</keyword>
<keyword evidence="7 10" id="KW-0862">Zinc</keyword>
<dbReference type="GO" id="GO:0046872">
    <property type="term" value="F:metal ion binding"/>
    <property type="evidence" value="ECO:0007669"/>
    <property type="project" value="UniProtKB-KW"/>
</dbReference>
<evidence type="ECO:0000259" key="12">
    <source>
        <dbReference type="PROSITE" id="PS51721"/>
    </source>
</evidence>
<evidence type="ECO:0000256" key="10">
    <source>
        <dbReference type="HAMAP-Rule" id="MF_01820"/>
    </source>
</evidence>
<dbReference type="AlphaFoldDB" id="A0A6L9Y6E6"/>
<dbReference type="CDD" id="cd04466">
    <property type="entry name" value="S1_YloQ_GTPase"/>
    <property type="match status" value="1"/>
</dbReference>
<feature type="binding site" evidence="10">
    <location>
        <position position="250"/>
    </location>
    <ligand>
        <name>Zn(2+)</name>
        <dbReference type="ChEBI" id="CHEBI:29105"/>
    </ligand>
</feature>
<comment type="function">
    <text evidence="10">One of several proteins that assist in the late maturation steps of the functional core of the 30S ribosomal subunit. Helps release RbfA from mature subunits. May play a role in the assembly of ribosomal proteins into the subunit. Circularly permuted GTPase that catalyzes slow GTP hydrolysis, GTPase activity is stimulated by the 30S ribosomal subunit.</text>
</comment>
<dbReference type="GO" id="GO:0042274">
    <property type="term" value="P:ribosomal small subunit biogenesis"/>
    <property type="evidence" value="ECO:0007669"/>
    <property type="project" value="UniProtKB-UniRule"/>
</dbReference>
<dbReference type="RefSeq" id="WP_163764147.1">
    <property type="nucleotide sequence ID" value="NZ_JAAGYR010000005.1"/>
</dbReference>
<protein>
    <recommendedName>
        <fullName evidence="10">Small ribosomal subunit biogenesis GTPase RsgA</fullName>
        <ecNumber evidence="10">3.6.1.-</ecNumber>
    </recommendedName>
</protein>
<dbReference type="GO" id="GO:0005737">
    <property type="term" value="C:cytoplasm"/>
    <property type="evidence" value="ECO:0007669"/>
    <property type="project" value="UniProtKB-SubCell"/>
</dbReference>
<dbReference type="PROSITE" id="PS50936">
    <property type="entry name" value="ENGC_GTPASE"/>
    <property type="match status" value="1"/>
</dbReference>
<reference evidence="13 14" key="1">
    <citation type="submission" date="2020-02" db="EMBL/GenBank/DDBJ databases">
        <title>Pelistega sp. NLN82 were isolated from wild rodents of the Hainan Island.</title>
        <authorList>
            <person name="Niu N."/>
            <person name="Zhou J."/>
        </authorList>
    </citation>
    <scope>NUCLEOTIDE SEQUENCE [LARGE SCALE GENOMIC DNA]</scope>
    <source>
        <strain evidence="13 14">NLN82</strain>
    </source>
</reference>
<keyword evidence="2 10" id="KW-0690">Ribosome biogenesis</keyword>
<keyword evidence="6 10" id="KW-0378">Hydrolase</keyword>
<dbReference type="InterPro" id="IPR027417">
    <property type="entry name" value="P-loop_NTPase"/>
</dbReference>
<accession>A0A6L9Y6E6</accession>
<keyword evidence="3 10" id="KW-0479">Metal-binding</keyword>
<dbReference type="CDD" id="cd01854">
    <property type="entry name" value="YjeQ_EngC"/>
    <property type="match status" value="1"/>
</dbReference>
<dbReference type="InterPro" id="IPR010914">
    <property type="entry name" value="RsgA_GTPase_dom"/>
</dbReference>
<evidence type="ECO:0000256" key="4">
    <source>
        <dbReference type="ARBA" id="ARBA00022730"/>
    </source>
</evidence>
<dbReference type="NCBIfam" id="TIGR00157">
    <property type="entry name" value="ribosome small subunit-dependent GTPase A"/>
    <property type="match status" value="1"/>
</dbReference>
<keyword evidence="1 10" id="KW-0963">Cytoplasm</keyword>
<evidence type="ECO:0000256" key="3">
    <source>
        <dbReference type="ARBA" id="ARBA00022723"/>
    </source>
</evidence>
<comment type="subunit">
    <text evidence="10">Monomer. Associates with 30S ribosomal subunit, binds 16S rRNA.</text>
</comment>
<dbReference type="InterPro" id="IPR031944">
    <property type="entry name" value="RsgA_N"/>
</dbReference>
<dbReference type="EMBL" id="JAAGYR010000005">
    <property type="protein sequence ID" value="NEN75497.1"/>
    <property type="molecule type" value="Genomic_DNA"/>
</dbReference>
<comment type="cofactor">
    <cofactor evidence="10">
        <name>Zn(2+)</name>
        <dbReference type="ChEBI" id="CHEBI:29105"/>
    </cofactor>
    <text evidence="10">Binds 1 zinc ion per subunit.</text>
</comment>
<feature type="binding site" evidence="10">
    <location>
        <position position="255"/>
    </location>
    <ligand>
        <name>Zn(2+)</name>
        <dbReference type="ChEBI" id="CHEBI:29105"/>
    </ligand>
</feature>
<comment type="similarity">
    <text evidence="10">Belongs to the TRAFAC class YlqF/YawG GTPase family. RsgA subfamily.</text>
</comment>
<keyword evidence="14" id="KW-1185">Reference proteome</keyword>
<feature type="domain" description="CP-type G" evidence="12">
    <location>
        <begin position="65"/>
        <end position="226"/>
    </location>
</feature>
<proteinExistence type="inferred from homology"/>
<name>A0A6L9Y6E6_9BURK</name>
<dbReference type="Proteomes" id="UP000477651">
    <property type="component" value="Unassembled WGS sequence"/>
</dbReference>
<dbReference type="InterPro" id="IPR030378">
    <property type="entry name" value="G_CP_dom"/>
</dbReference>
<evidence type="ECO:0000313" key="14">
    <source>
        <dbReference type="Proteomes" id="UP000477651"/>
    </source>
</evidence>
<dbReference type="PANTHER" id="PTHR32120">
    <property type="entry name" value="SMALL RIBOSOMAL SUBUNIT BIOGENESIS GTPASE RSGA"/>
    <property type="match status" value="1"/>
</dbReference>
<evidence type="ECO:0000256" key="6">
    <source>
        <dbReference type="ARBA" id="ARBA00022801"/>
    </source>
</evidence>
<evidence type="ECO:0000256" key="7">
    <source>
        <dbReference type="ARBA" id="ARBA00022833"/>
    </source>
</evidence>
<dbReference type="SUPFAM" id="SSF50249">
    <property type="entry name" value="Nucleic acid-binding proteins"/>
    <property type="match status" value="1"/>
</dbReference>
<evidence type="ECO:0000256" key="8">
    <source>
        <dbReference type="ARBA" id="ARBA00022884"/>
    </source>
</evidence>
<keyword evidence="8 10" id="KW-0694">RNA-binding</keyword>
<feature type="binding site" evidence="10">
    <location>
        <position position="263"/>
    </location>
    <ligand>
        <name>Zn(2+)</name>
        <dbReference type="ChEBI" id="CHEBI:29105"/>
    </ligand>
</feature>
<feature type="domain" description="EngC GTPase" evidence="11">
    <location>
        <begin position="75"/>
        <end position="224"/>
    </location>
</feature>
<sequence length="295" mass="33089">MQGRVITAYGRHFTVKLEDGSTRQSFTKGKKTGVCVGDYVRLVLQGQEEARIEEVLPRQNLLYRSDEMRSKQFAANVDLLCIVVAVQPTFSEDLLSRALVGAWSANIEPIILLNKIDLQQDYPHAKARLAVFANLGVKIIEISTLQANDLKQKLIPLLSHKTSLLLGQSAMGKSSILNVLVPYAQAHTQEHSIALGTGKHTTTTTCLYELPEHQLSIIDSPGFQSFGLKHLSLQEVIQGFPEFLPYIDYCRFYNCTHLHEPGCGVLQAIAENHISPKRHEMYERILMECTAPEKY</sequence>
<dbReference type="HAMAP" id="MF_01820">
    <property type="entry name" value="GTPase_RsgA"/>
    <property type="match status" value="1"/>
</dbReference>
<organism evidence="13 14">
    <name type="scientific">Pelistega ratti</name>
    <dbReference type="NCBI Taxonomy" id="2652177"/>
    <lineage>
        <taxon>Bacteria</taxon>
        <taxon>Pseudomonadati</taxon>
        <taxon>Pseudomonadota</taxon>
        <taxon>Betaproteobacteria</taxon>
        <taxon>Burkholderiales</taxon>
        <taxon>Alcaligenaceae</taxon>
        <taxon>Pelistega</taxon>
    </lineage>
</organism>
<dbReference type="Pfam" id="PF03193">
    <property type="entry name" value="RsgA_GTPase"/>
    <property type="match status" value="1"/>
</dbReference>
<dbReference type="GO" id="GO:0019843">
    <property type="term" value="F:rRNA binding"/>
    <property type="evidence" value="ECO:0007669"/>
    <property type="project" value="UniProtKB-KW"/>
</dbReference>